<evidence type="ECO:0000256" key="1">
    <source>
        <dbReference type="ARBA" id="ARBA00004496"/>
    </source>
</evidence>
<feature type="region of interest" description="Disordered" evidence="8">
    <location>
        <begin position="159"/>
        <end position="179"/>
    </location>
</feature>
<feature type="compositionally biased region" description="Polar residues" evidence="8">
    <location>
        <begin position="169"/>
        <end position="179"/>
    </location>
</feature>
<keyword evidence="3" id="KW-0963">Cytoplasm</keyword>
<dbReference type="InterPro" id="IPR019933">
    <property type="entry name" value="DivIVA_domain"/>
</dbReference>
<dbReference type="Proteomes" id="UP000886111">
    <property type="component" value="Unassembled WGS sequence"/>
</dbReference>
<sequence length="179" mass="21048">MKLTPIDIKKQEFKTALRGYDKVEVETYLEYVAEGYERLLQTNQQLEKELNTLKVELRHYKDVEKTLKQTLYEVQQTSQLSKKTSEKEAALIKREAEVKAQQMIEEAKAEVEKLKRELAELQQQKDSLITRLRYLLSSQLELLEILETDDNQLDKIKAKTRNSFKGTKRSPITSEKQIQ</sequence>
<dbReference type="EMBL" id="DRTD01000048">
    <property type="protein sequence ID" value="HHE54271.1"/>
    <property type="molecule type" value="Genomic_DNA"/>
</dbReference>
<keyword evidence="4" id="KW-0132">Cell division</keyword>
<dbReference type="PANTHER" id="PTHR35794">
    <property type="entry name" value="CELL DIVISION PROTEIN DIVIVA"/>
    <property type="match status" value="1"/>
</dbReference>
<proteinExistence type="inferred from homology"/>
<evidence type="ECO:0000256" key="3">
    <source>
        <dbReference type="ARBA" id="ARBA00022490"/>
    </source>
</evidence>
<dbReference type="GO" id="GO:0051301">
    <property type="term" value="P:cell division"/>
    <property type="evidence" value="ECO:0007669"/>
    <property type="project" value="UniProtKB-KW"/>
</dbReference>
<dbReference type="GO" id="GO:0005737">
    <property type="term" value="C:cytoplasm"/>
    <property type="evidence" value="ECO:0007669"/>
    <property type="project" value="UniProtKB-SubCell"/>
</dbReference>
<dbReference type="PANTHER" id="PTHR35794:SF2">
    <property type="entry name" value="CELL DIVISION PROTEIN DIVIVA"/>
    <property type="match status" value="1"/>
</dbReference>
<evidence type="ECO:0000256" key="8">
    <source>
        <dbReference type="SAM" id="MobiDB-lite"/>
    </source>
</evidence>
<comment type="subcellular location">
    <subcellularLocation>
        <location evidence="1">Cytoplasm</location>
    </subcellularLocation>
</comment>
<evidence type="ECO:0000256" key="2">
    <source>
        <dbReference type="ARBA" id="ARBA00009008"/>
    </source>
</evidence>
<name>A0A7V5H1R3_CALAY</name>
<feature type="compositionally biased region" description="Basic residues" evidence="8">
    <location>
        <begin position="159"/>
        <end position="168"/>
    </location>
</feature>
<dbReference type="Pfam" id="PF05103">
    <property type="entry name" value="DivIVA"/>
    <property type="match status" value="1"/>
</dbReference>
<reference evidence="9" key="1">
    <citation type="journal article" date="2020" name="mSystems">
        <title>Genome- and Community-Level Interaction Insights into Carbon Utilization and Element Cycling Functions of Hydrothermarchaeota in Hydrothermal Sediment.</title>
        <authorList>
            <person name="Zhou Z."/>
            <person name="Liu Y."/>
            <person name="Xu W."/>
            <person name="Pan J."/>
            <person name="Luo Z.H."/>
            <person name="Li M."/>
        </authorList>
    </citation>
    <scope>NUCLEOTIDE SEQUENCE [LARGE SCALE GENOMIC DNA]</scope>
    <source>
        <strain evidence="9">HyVt-76</strain>
    </source>
</reference>
<evidence type="ECO:0000256" key="5">
    <source>
        <dbReference type="ARBA" id="ARBA00023054"/>
    </source>
</evidence>
<gene>
    <name evidence="9" type="ORF">ENL21_00690</name>
</gene>
<evidence type="ECO:0000256" key="6">
    <source>
        <dbReference type="ARBA" id="ARBA00023306"/>
    </source>
</evidence>
<keyword evidence="5 7" id="KW-0175">Coiled coil</keyword>
<dbReference type="InterPro" id="IPR007793">
    <property type="entry name" value="DivIVA_fam"/>
</dbReference>
<evidence type="ECO:0000313" key="9">
    <source>
        <dbReference type="EMBL" id="HHE54271.1"/>
    </source>
</evidence>
<dbReference type="AlphaFoldDB" id="A0A7V5H1R3"/>
<dbReference type="Gene3D" id="6.10.250.660">
    <property type="match status" value="1"/>
</dbReference>
<feature type="coiled-coil region" evidence="7">
    <location>
        <begin position="93"/>
        <end position="131"/>
    </location>
</feature>
<comment type="caution">
    <text evidence="9">The sequence shown here is derived from an EMBL/GenBank/DDBJ whole genome shotgun (WGS) entry which is preliminary data.</text>
</comment>
<comment type="similarity">
    <text evidence="2">Belongs to the DivIVA family.</text>
</comment>
<dbReference type="NCBIfam" id="TIGR03544">
    <property type="entry name" value="DivI1A_domain"/>
    <property type="match status" value="1"/>
</dbReference>
<accession>A0A7V5H1R3</accession>
<organism evidence="9">
    <name type="scientific">Caldithrix abyssi</name>
    <dbReference type="NCBI Taxonomy" id="187145"/>
    <lineage>
        <taxon>Bacteria</taxon>
        <taxon>Pseudomonadati</taxon>
        <taxon>Calditrichota</taxon>
        <taxon>Calditrichia</taxon>
        <taxon>Calditrichales</taxon>
        <taxon>Calditrichaceae</taxon>
        <taxon>Caldithrix</taxon>
    </lineage>
</organism>
<feature type="coiled-coil region" evidence="7">
    <location>
        <begin position="36"/>
        <end position="63"/>
    </location>
</feature>
<evidence type="ECO:0000256" key="7">
    <source>
        <dbReference type="SAM" id="Coils"/>
    </source>
</evidence>
<evidence type="ECO:0000256" key="4">
    <source>
        <dbReference type="ARBA" id="ARBA00022618"/>
    </source>
</evidence>
<protein>
    <submittedName>
        <fullName evidence="9">DivIVA domain-containing protein</fullName>
    </submittedName>
</protein>
<feature type="non-terminal residue" evidence="9">
    <location>
        <position position="179"/>
    </location>
</feature>
<keyword evidence="6" id="KW-0131">Cell cycle</keyword>